<keyword evidence="7" id="KW-1185">Reference proteome</keyword>
<evidence type="ECO:0000256" key="4">
    <source>
        <dbReference type="SAM" id="MobiDB-lite"/>
    </source>
</evidence>
<evidence type="ECO:0000313" key="7">
    <source>
        <dbReference type="Proteomes" id="UP000001068"/>
    </source>
</evidence>
<dbReference type="OrthoDB" id="42146at2157"/>
<accession>E8R709</accession>
<evidence type="ECO:0000256" key="3">
    <source>
        <dbReference type="ARBA" id="ARBA00022729"/>
    </source>
</evidence>
<dbReference type="GO" id="GO:1901982">
    <property type="term" value="F:maltose binding"/>
    <property type="evidence" value="ECO:0007669"/>
    <property type="project" value="TreeGrafter"/>
</dbReference>
<dbReference type="AlphaFoldDB" id="E8R709"/>
<dbReference type="CDD" id="cd13657">
    <property type="entry name" value="PBP2_Maltodextrin"/>
    <property type="match status" value="1"/>
</dbReference>
<evidence type="ECO:0000313" key="6">
    <source>
        <dbReference type="EMBL" id="ADV64442.1"/>
    </source>
</evidence>
<gene>
    <name evidence="6" type="ordered locus">Desmu_0123</name>
</gene>
<sequence length="506" mass="55406" precursor="true">MSQALTKTQALILVFLIIVAVAGVFIAMQWLSSSQSSTTTTPPLTTTTTTGTTTTTATTTTTTPAGNTIVIGSTVIHVSSEFKQFVEDAKAGRVSVKIYFGHALTENERKAFQDIISMFKNEYPGIEVVEVAYSGMDVLKSQISAIATLSPEQRSNYIGKVPDLFTWAHDWIGSFADKGYILPLEEVLSSDTIINDIAPNLLPIALSAVTYNLKTYGLPYAGETIALIVNKNLVPNPPASFDEMLQVMKSFTNRNTGSYGLSYQADPYHLYPFVTAFGGYYYDEATKSIGVNSTGTKQGIKFYIQNVLPYVDVSDLGLTYQTNLFLNGKTPMMITGPWNIATINKSLGLSNIAIAPLPNIGDKVPKPFSGYRGIYITLMANVGGRERLYASVLFTLYVALNDNALKILVDKNNYVPVKNTMITYIQENKDKYPIVYGFLTQLMRSVPMPKDPMMDKVWNVGTYINAILGKYSEALQSGKTVDQAVAETLSVVDQQLDEAYASIVGK</sequence>
<feature type="compositionally biased region" description="Low complexity" evidence="4">
    <location>
        <begin position="38"/>
        <end position="61"/>
    </location>
</feature>
<dbReference type="GeneID" id="10152811"/>
<dbReference type="KEGG" id="dmu:Desmu_0123"/>
<dbReference type="GO" id="GO:0015768">
    <property type="term" value="P:maltose transport"/>
    <property type="evidence" value="ECO:0007669"/>
    <property type="project" value="TreeGrafter"/>
</dbReference>
<feature type="transmembrane region" description="Helical" evidence="5">
    <location>
        <begin position="12"/>
        <end position="31"/>
    </location>
</feature>
<keyword evidence="2" id="KW-0813">Transport</keyword>
<comment type="similarity">
    <text evidence="1">Belongs to the bacterial solute-binding protein 1 family.</text>
</comment>
<keyword evidence="5" id="KW-0472">Membrane</keyword>
<dbReference type="Proteomes" id="UP000001068">
    <property type="component" value="Chromosome"/>
</dbReference>
<proteinExistence type="inferred from homology"/>
<reference evidence="6 7" key="2">
    <citation type="journal article" date="2011" name="Stand. Genomic Sci.">
        <title>Complete genome sequence of Desulfurococcus mucosus type strain (O7/1).</title>
        <authorList>
            <person name="Wirth R."/>
            <person name="Chertkov O."/>
            <person name="Held B."/>
            <person name="Lapidus A."/>
            <person name="Nolan M."/>
            <person name="Lucas S."/>
            <person name="Hammon N."/>
            <person name="Deshpande S."/>
            <person name="Cheng J.F."/>
            <person name="Tapia R."/>
            <person name="Han C."/>
            <person name="Goodwin L."/>
            <person name="Pitluck S."/>
            <person name="Liolios K."/>
            <person name="Ioanna P."/>
            <person name="Ivanova N."/>
            <person name="Mavromatis K."/>
            <person name="Mikhailova N."/>
            <person name="Pati A."/>
            <person name="Chen A."/>
            <person name="Palaniappan K."/>
            <person name="Land M."/>
            <person name="Hauser L."/>
            <person name="Chang Y.J."/>
            <person name="Jeffries C.D."/>
            <person name="Bilek Y."/>
            <person name="Hader T."/>
            <person name="Rohde M."/>
            <person name="Spring S."/>
            <person name="Sikorski J."/>
            <person name="Goker M."/>
            <person name="Woyke T."/>
            <person name="Bristow J."/>
            <person name="Eisen J.A."/>
            <person name="Markowitz V."/>
            <person name="Hugenholtz P."/>
            <person name="Kyrpides N.C."/>
            <person name="Klenk H.P."/>
        </authorList>
    </citation>
    <scope>NUCLEOTIDE SEQUENCE [LARGE SCALE GENOMIC DNA]</scope>
    <source>
        <strain evidence="7">ATCC 35584 / DSM 2162 / JCM 9187 / O7/1</strain>
    </source>
</reference>
<name>E8R709_DESM0</name>
<dbReference type="EMBL" id="CP002363">
    <property type="protein sequence ID" value="ADV64442.1"/>
    <property type="molecule type" value="Genomic_DNA"/>
</dbReference>
<dbReference type="InterPro" id="IPR006059">
    <property type="entry name" value="SBP"/>
</dbReference>
<reference evidence="7" key="1">
    <citation type="submission" date="2010-11" db="EMBL/GenBank/DDBJ databases">
        <title>The complete genome of Desulfurococcus mucosus DSM 2162.</title>
        <authorList>
            <consortium name="US DOE Joint Genome Institute (JGI-PGF)"/>
            <person name="Lucas S."/>
            <person name="Copeland A."/>
            <person name="Lapidus A."/>
            <person name="Bruce D."/>
            <person name="Goodwin L."/>
            <person name="Pitluck S."/>
            <person name="Kyrpides N."/>
            <person name="Mavromatis K."/>
            <person name="Pagani I."/>
            <person name="Ivanova N."/>
            <person name="Ovchinnikova G."/>
            <person name="Chertkov O."/>
            <person name="Held B."/>
            <person name="Brettin T."/>
            <person name="Detter J.C."/>
            <person name="Tapia R."/>
            <person name="Han C."/>
            <person name="Land M."/>
            <person name="Hauser L."/>
            <person name="Markowitz V."/>
            <person name="Cheng J.-F."/>
            <person name="Hugenholtz P."/>
            <person name="Woyke T."/>
            <person name="Wu D."/>
            <person name="Wirth R."/>
            <person name="Bilek Y."/>
            <person name="Hader T."/>
            <person name="Klenk H.-P."/>
            <person name="Eisen J.A."/>
        </authorList>
    </citation>
    <scope>NUCLEOTIDE SEQUENCE [LARGE SCALE GENOMIC DNA]</scope>
    <source>
        <strain evidence="7">ATCC 35584 / DSM 2162 / JCM 9187 / O7/1</strain>
    </source>
</reference>
<dbReference type="STRING" id="765177.Desmu_0123"/>
<keyword evidence="3" id="KW-0732">Signal</keyword>
<dbReference type="Gene3D" id="3.40.190.10">
    <property type="entry name" value="Periplasmic binding protein-like II"/>
    <property type="match status" value="2"/>
</dbReference>
<keyword evidence="5" id="KW-1133">Transmembrane helix</keyword>
<evidence type="ECO:0000256" key="5">
    <source>
        <dbReference type="SAM" id="Phobius"/>
    </source>
</evidence>
<dbReference type="PANTHER" id="PTHR30061">
    <property type="entry name" value="MALTOSE-BINDING PERIPLASMIC PROTEIN"/>
    <property type="match status" value="1"/>
</dbReference>
<dbReference type="Pfam" id="PF13416">
    <property type="entry name" value="SBP_bac_8"/>
    <property type="match status" value="1"/>
</dbReference>
<feature type="region of interest" description="Disordered" evidence="4">
    <location>
        <begin position="35"/>
        <end position="61"/>
    </location>
</feature>
<dbReference type="GO" id="GO:0055052">
    <property type="term" value="C:ATP-binding cassette (ABC) transporter complex, substrate-binding subunit-containing"/>
    <property type="evidence" value="ECO:0007669"/>
    <property type="project" value="TreeGrafter"/>
</dbReference>
<dbReference type="PANTHER" id="PTHR30061:SF50">
    <property type="entry name" value="MALTOSE_MALTODEXTRIN-BINDING PERIPLASMIC PROTEIN"/>
    <property type="match status" value="1"/>
</dbReference>
<organism evidence="6 7">
    <name type="scientific">Desulfurococcus mucosus (strain ATCC 35584 / DSM 2162 / JCM 9187 / O7/1)</name>
    <dbReference type="NCBI Taxonomy" id="765177"/>
    <lineage>
        <taxon>Archaea</taxon>
        <taxon>Thermoproteota</taxon>
        <taxon>Thermoprotei</taxon>
        <taxon>Desulfurococcales</taxon>
        <taxon>Desulfurococcaceae</taxon>
        <taxon>Desulfurococcus</taxon>
    </lineage>
</organism>
<evidence type="ECO:0000256" key="1">
    <source>
        <dbReference type="ARBA" id="ARBA00008520"/>
    </source>
</evidence>
<protein>
    <submittedName>
        <fullName evidence="6">Extracellular solute-binding protein family 1</fullName>
    </submittedName>
</protein>
<dbReference type="RefSeq" id="WP_013561664.1">
    <property type="nucleotide sequence ID" value="NC_014961.1"/>
</dbReference>
<dbReference type="SUPFAM" id="SSF53850">
    <property type="entry name" value="Periplasmic binding protein-like II"/>
    <property type="match status" value="1"/>
</dbReference>
<evidence type="ECO:0000256" key="2">
    <source>
        <dbReference type="ARBA" id="ARBA00022448"/>
    </source>
</evidence>
<dbReference type="eggNOG" id="arCOG00154">
    <property type="taxonomic scope" value="Archaea"/>
</dbReference>
<dbReference type="HOGENOM" id="CLU_031285_17_1_2"/>
<dbReference type="GO" id="GO:0042956">
    <property type="term" value="P:maltodextrin transmembrane transport"/>
    <property type="evidence" value="ECO:0007669"/>
    <property type="project" value="TreeGrafter"/>
</dbReference>
<keyword evidence="5" id="KW-0812">Transmembrane</keyword>